<dbReference type="PANTHER" id="PTHR38839">
    <property type="entry name" value="TRANSCRIPTIONAL REGULATOR WHID-RELATED"/>
    <property type="match status" value="1"/>
</dbReference>
<keyword evidence="10 12" id="KW-1015">Disulfide bond</keyword>
<comment type="caution">
    <text evidence="15">The sequence shown here is derived from an EMBL/GenBank/DDBJ whole genome shotgun (WGS) entry which is preliminary data.</text>
</comment>
<dbReference type="HAMAP" id="MF_01479">
    <property type="entry name" value="WhiB"/>
    <property type="match status" value="1"/>
</dbReference>
<keyword evidence="6 12" id="KW-0408">Iron</keyword>
<feature type="binding site" evidence="12">
    <location>
        <position position="52"/>
    </location>
    <ligand>
        <name>[4Fe-4S] cluster</name>
        <dbReference type="ChEBI" id="CHEBI:49883"/>
    </ligand>
</feature>
<evidence type="ECO:0000259" key="14">
    <source>
        <dbReference type="PROSITE" id="PS51674"/>
    </source>
</evidence>
<gene>
    <name evidence="12" type="primary">whiB</name>
    <name evidence="15" type="ORF">R3Q59_15410</name>
</gene>
<protein>
    <recommendedName>
        <fullName evidence="12">Transcriptional regulator WhiB</fullName>
    </recommendedName>
</protein>
<name>A0ABU4CEB0_RHOJO</name>
<evidence type="ECO:0000256" key="2">
    <source>
        <dbReference type="ARBA" id="ARBA00006597"/>
    </source>
</evidence>
<evidence type="ECO:0000313" key="16">
    <source>
        <dbReference type="Proteomes" id="UP001185737"/>
    </source>
</evidence>
<feature type="binding site" evidence="12">
    <location>
        <position position="13"/>
    </location>
    <ligand>
        <name>[4Fe-4S] cluster</name>
        <dbReference type="ChEBI" id="CHEBI:49883"/>
    </ligand>
</feature>
<evidence type="ECO:0000256" key="4">
    <source>
        <dbReference type="ARBA" id="ARBA00022490"/>
    </source>
</evidence>
<keyword evidence="16" id="KW-1185">Reference proteome</keyword>
<feature type="binding site" evidence="12">
    <location>
        <position position="46"/>
    </location>
    <ligand>
        <name>[4Fe-4S] cluster</name>
        <dbReference type="ChEBI" id="CHEBI:49883"/>
    </ligand>
</feature>
<feature type="domain" description="4Fe-4S Wbl-type" evidence="14">
    <location>
        <begin position="12"/>
        <end position="76"/>
    </location>
</feature>
<feature type="region of interest" description="Disordered" evidence="13">
    <location>
        <begin position="78"/>
        <end position="110"/>
    </location>
</feature>
<dbReference type="PANTHER" id="PTHR38839:SF5">
    <property type="entry name" value="TRANSCRIPTIONAL REGULATOR WHID"/>
    <property type="match status" value="1"/>
</dbReference>
<evidence type="ECO:0000256" key="5">
    <source>
        <dbReference type="ARBA" id="ARBA00022723"/>
    </source>
</evidence>
<comment type="PTM">
    <text evidence="12">The Fe-S cluster can be nitrosylated by nitric oxide (NO).</text>
</comment>
<dbReference type="EMBL" id="JAWLKA010000008">
    <property type="protein sequence ID" value="MDV6281893.1"/>
    <property type="molecule type" value="Genomic_DNA"/>
</dbReference>
<evidence type="ECO:0000313" key="15">
    <source>
        <dbReference type="EMBL" id="MDV6281893.1"/>
    </source>
</evidence>
<keyword evidence="11 12" id="KW-0804">Transcription</keyword>
<evidence type="ECO:0000256" key="12">
    <source>
        <dbReference type="HAMAP-Rule" id="MF_01479"/>
    </source>
</evidence>
<keyword evidence="3 12" id="KW-0004">4Fe-4S</keyword>
<dbReference type="InterPro" id="IPR003482">
    <property type="entry name" value="Whib"/>
</dbReference>
<dbReference type="PROSITE" id="PS51674">
    <property type="entry name" value="4FE4S_WBL"/>
    <property type="match status" value="1"/>
</dbReference>
<comment type="cofactor">
    <cofactor evidence="12">
        <name>[4Fe-4S] cluster</name>
        <dbReference type="ChEBI" id="CHEBI:49883"/>
    </cofactor>
    <text evidence="12">Binds 1 [4Fe-4S] cluster per subunit. Following nitrosylation of the [4Fe-4S] cluster binds 1 [4Fe-8(NO)] cluster per subunit.</text>
</comment>
<keyword evidence="4 12" id="KW-0963">Cytoplasm</keyword>
<comment type="similarity">
    <text evidence="2 12">Belongs to the WhiB family.</text>
</comment>
<evidence type="ECO:0000256" key="10">
    <source>
        <dbReference type="ARBA" id="ARBA00023157"/>
    </source>
</evidence>
<evidence type="ECO:0000256" key="6">
    <source>
        <dbReference type="ARBA" id="ARBA00023004"/>
    </source>
</evidence>
<comment type="subcellular location">
    <subcellularLocation>
        <location evidence="1 12">Cytoplasm</location>
    </subcellularLocation>
</comment>
<organism evidence="15 16">
    <name type="scientific">Rhodococcus jostii</name>
    <dbReference type="NCBI Taxonomy" id="132919"/>
    <lineage>
        <taxon>Bacteria</taxon>
        <taxon>Bacillati</taxon>
        <taxon>Actinomycetota</taxon>
        <taxon>Actinomycetes</taxon>
        <taxon>Mycobacteriales</taxon>
        <taxon>Nocardiaceae</taxon>
        <taxon>Rhodococcus</taxon>
    </lineage>
</organism>
<proteinExistence type="inferred from homology"/>
<comment type="function">
    <text evidence="12">Acts as a transcriptional regulator. Probably redox-responsive. The apo- but not holo-form probably binds DNA.</text>
</comment>
<evidence type="ECO:0000256" key="13">
    <source>
        <dbReference type="SAM" id="MobiDB-lite"/>
    </source>
</evidence>
<keyword evidence="8 12" id="KW-0805">Transcription regulation</keyword>
<evidence type="ECO:0000256" key="3">
    <source>
        <dbReference type="ARBA" id="ARBA00022485"/>
    </source>
</evidence>
<sequence length="110" mass="12712">MTWFWDWQLRARCRGMDINVFFPLDDETRGDRLRRERVAKQICLGCPVLRECRSYAVASLEGSGIWGATSEVDRRYLARSSPRRTGDPKTTHPRVPPQHSAPRGLRRLTG</sequence>
<comment type="PTM">
    <text evidence="12">Upon Fe-S cluster removal intramolecular disulfide bonds are formed.</text>
</comment>
<accession>A0ABU4CEB0</accession>
<dbReference type="InterPro" id="IPR034768">
    <property type="entry name" value="4FE4S_WBL"/>
</dbReference>
<evidence type="ECO:0000256" key="11">
    <source>
        <dbReference type="ARBA" id="ARBA00023163"/>
    </source>
</evidence>
<reference evidence="15 16" key="1">
    <citation type="submission" date="2023-10" db="EMBL/GenBank/DDBJ databases">
        <title>Development of a sustainable strategy for remediation of hydrocarbon-contaminated territories based on the waste exchange concept.</title>
        <authorList>
            <person name="Krivoruchko A."/>
        </authorList>
    </citation>
    <scope>NUCLEOTIDE SEQUENCE [LARGE SCALE GENOMIC DNA]</scope>
    <source>
        <strain evidence="15 16">IEGM 60</strain>
    </source>
</reference>
<keyword evidence="9 12" id="KW-0238">DNA-binding</keyword>
<keyword evidence="7 12" id="KW-0411">Iron-sulfur</keyword>
<dbReference type="Proteomes" id="UP001185737">
    <property type="component" value="Unassembled WGS sequence"/>
</dbReference>
<evidence type="ECO:0000256" key="8">
    <source>
        <dbReference type="ARBA" id="ARBA00023015"/>
    </source>
</evidence>
<feature type="binding site" evidence="12">
    <location>
        <position position="43"/>
    </location>
    <ligand>
        <name>[4Fe-4S] cluster</name>
        <dbReference type="ChEBI" id="CHEBI:49883"/>
    </ligand>
</feature>
<evidence type="ECO:0000256" key="7">
    <source>
        <dbReference type="ARBA" id="ARBA00023014"/>
    </source>
</evidence>
<dbReference type="Pfam" id="PF02467">
    <property type="entry name" value="Whib"/>
    <property type="match status" value="1"/>
</dbReference>
<evidence type="ECO:0000256" key="1">
    <source>
        <dbReference type="ARBA" id="ARBA00004496"/>
    </source>
</evidence>
<keyword evidence="5 12" id="KW-0479">Metal-binding</keyword>
<dbReference type="RefSeq" id="WP_283335424.1">
    <property type="nucleotide sequence ID" value="NZ_JAWLKA010000008.1"/>
</dbReference>
<evidence type="ECO:0000256" key="9">
    <source>
        <dbReference type="ARBA" id="ARBA00023125"/>
    </source>
</evidence>